<evidence type="ECO:0000256" key="2">
    <source>
        <dbReference type="SAM" id="SignalP"/>
    </source>
</evidence>
<organism evidence="3 4">
    <name type="scientific">Orbus sasakiae</name>
    <dbReference type="NCBI Taxonomy" id="1078475"/>
    <lineage>
        <taxon>Bacteria</taxon>
        <taxon>Pseudomonadati</taxon>
        <taxon>Pseudomonadota</taxon>
        <taxon>Gammaproteobacteria</taxon>
        <taxon>Orbales</taxon>
        <taxon>Orbaceae</taxon>
        <taxon>Orbus</taxon>
    </lineage>
</organism>
<proteinExistence type="predicted"/>
<protein>
    <submittedName>
        <fullName evidence="3">YgiW/YdeI family stress tolerance OB fold protein</fullName>
    </submittedName>
</protein>
<evidence type="ECO:0000313" key="4">
    <source>
        <dbReference type="Proteomes" id="UP001500171"/>
    </source>
</evidence>
<accession>A0ABP9MZ79</accession>
<dbReference type="EMBL" id="BAABHY010000001">
    <property type="protein sequence ID" value="GAA5104456.1"/>
    <property type="molecule type" value="Genomic_DNA"/>
</dbReference>
<sequence length="124" mass="13728">MKKVTTLLLIASLATSGAALAKSYDMPYQGGGFSGPASQTVTVSQAQRMADDIRVTLKGYIVQQLDHKDYLFKDETGTIQIEIKNHIWNGVTITPEDLVEISGEIDKDWTSVEIEVKQIRKLSQ</sequence>
<dbReference type="NCBIfam" id="TIGR00156">
    <property type="entry name" value="YgiW/YdeI family stress tolerance OB fold protein"/>
    <property type="match status" value="1"/>
</dbReference>
<keyword evidence="4" id="KW-1185">Reference proteome</keyword>
<dbReference type="Pfam" id="PF04076">
    <property type="entry name" value="BOF"/>
    <property type="match status" value="1"/>
</dbReference>
<dbReference type="Proteomes" id="UP001500171">
    <property type="component" value="Unassembled WGS sequence"/>
</dbReference>
<dbReference type="PANTHER" id="PTHR36571:SF1">
    <property type="entry name" value="PROTEIN YGIW"/>
    <property type="match status" value="1"/>
</dbReference>
<keyword evidence="1 2" id="KW-0732">Signal</keyword>
<dbReference type="InterPro" id="IPR005220">
    <property type="entry name" value="CarO-like"/>
</dbReference>
<dbReference type="InterPro" id="IPR036700">
    <property type="entry name" value="BOBF_sf"/>
</dbReference>
<comment type="caution">
    <text evidence="3">The sequence shown here is derived from an EMBL/GenBank/DDBJ whole genome shotgun (WGS) entry which is preliminary data.</text>
</comment>
<dbReference type="PANTHER" id="PTHR36571">
    <property type="entry name" value="PROTEIN YGIW"/>
    <property type="match status" value="1"/>
</dbReference>
<feature type="signal peptide" evidence="2">
    <location>
        <begin position="1"/>
        <end position="21"/>
    </location>
</feature>
<dbReference type="SUPFAM" id="SSF101756">
    <property type="entry name" value="Hypothetical protein YgiW"/>
    <property type="match status" value="1"/>
</dbReference>
<dbReference type="NCBIfam" id="NF033674">
    <property type="entry name" value="stress_OB_fold"/>
    <property type="match status" value="1"/>
</dbReference>
<gene>
    <name evidence="3" type="ORF">GCM10023211_02140</name>
</gene>
<evidence type="ECO:0000313" key="3">
    <source>
        <dbReference type="EMBL" id="GAA5104456.1"/>
    </source>
</evidence>
<reference evidence="4" key="1">
    <citation type="journal article" date="2019" name="Int. J. Syst. Evol. Microbiol.">
        <title>The Global Catalogue of Microorganisms (GCM) 10K type strain sequencing project: providing services to taxonomists for standard genome sequencing and annotation.</title>
        <authorList>
            <consortium name="The Broad Institute Genomics Platform"/>
            <consortium name="The Broad Institute Genome Sequencing Center for Infectious Disease"/>
            <person name="Wu L."/>
            <person name="Ma J."/>
        </authorList>
    </citation>
    <scope>NUCLEOTIDE SEQUENCE [LARGE SCALE GENOMIC DNA]</scope>
    <source>
        <strain evidence="4">JCM 18050</strain>
    </source>
</reference>
<dbReference type="InterPro" id="IPR016052">
    <property type="entry name" value="YgiW/YdeI"/>
</dbReference>
<evidence type="ECO:0000256" key="1">
    <source>
        <dbReference type="ARBA" id="ARBA00022729"/>
    </source>
</evidence>
<dbReference type="RefSeq" id="WP_345487837.1">
    <property type="nucleotide sequence ID" value="NZ_BAABHY010000001.1"/>
</dbReference>
<name>A0ABP9MZ79_9GAMM</name>
<feature type="chain" id="PRO_5046535341" evidence="2">
    <location>
        <begin position="22"/>
        <end position="124"/>
    </location>
</feature>
<dbReference type="Gene3D" id="2.40.50.200">
    <property type="entry name" value="Bacterial OB-fold"/>
    <property type="match status" value="1"/>
</dbReference>